<dbReference type="KEGG" id="mrtj:KHC33_15000"/>
<keyword evidence="2" id="KW-1185">Reference proteome</keyword>
<evidence type="ECO:0000313" key="2">
    <source>
        <dbReference type="Proteomes" id="UP000680656"/>
    </source>
</evidence>
<dbReference type="Proteomes" id="UP000680656">
    <property type="component" value="Chromosome"/>
</dbReference>
<evidence type="ECO:0000313" key="1">
    <source>
        <dbReference type="EMBL" id="QVV88610.1"/>
    </source>
</evidence>
<dbReference type="EMBL" id="CP075546">
    <property type="protein sequence ID" value="QVV88610.1"/>
    <property type="molecule type" value="Genomic_DNA"/>
</dbReference>
<dbReference type="InterPro" id="IPR036606">
    <property type="entry name" value="EhaM-like_sf"/>
</dbReference>
<dbReference type="AlphaFoldDB" id="A0A8E7AWE8"/>
<evidence type="ECO:0008006" key="3">
    <source>
        <dbReference type="Google" id="ProtNLM"/>
    </source>
</evidence>
<name>A0A8E7AWE8_9EURY</name>
<gene>
    <name evidence="1" type="ORF">KHC33_15000</name>
</gene>
<reference evidence="1 2" key="1">
    <citation type="submission" date="2021-05" db="EMBL/GenBank/DDBJ databases">
        <title>A novel Methanospirillum isolate from a pyrite-forming mixed culture.</title>
        <authorList>
            <person name="Bunk B."/>
            <person name="Sproer C."/>
            <person name="Spring S."/>
            <person name="Pester M."/>
        </authorList>
    </citation>
    <scope>NUCLEOTIDE SEQUENCE [LARGE SCALE GENOMIC DNA]</scope>
    <source>
        <strain evidence="1 2">J.3.6.1-F.2.7.3</strain>
    </source>
</reference>
<dbReference type="Gene3D" id="1.10.3070.10">
    <property type="entry name" value="EhaM-like"/>
    <property type="match status" value="1"/>
</dbReference>
<accession>A0A8E7AWE8</accession>
<dbReference type="RefSeq" id="WP_214419419.1">
    <property type="nucleotide sequence ID" value="NZ_CP075546.1"/>
</dbReference>
<dbReference type="GeneID" id="65567447"/>
<organism evidence="1 2">
    <name type="scientific">Methanospirillum purgamenti</name>
    <dbReference type="NCBI Taxonomy" id="2834276"/>
    <lineage>
        <taxon>Archaea</taxon>
        <taxon>Methanobacteriati</taxon>
        <taxon>Methanobacteriota</taxon>
        <taxon>Stenosarchaea group</taxon>
        <taxon>Methanomicrobia</taxon>
        <taxon>Methanomicrobiales</taxon>
        <taxon>Methanospirillaceae</taxon>
        <taxon>Methanospirillum</taxon>
    </lineage>
</organism>
<protein>
    <recommendedName>
        <fullName evidence="3">DUF1959 domain-containing protein</fullName>
    </recommendedName>
</protein>
<proteinExistence type="predicted"/>
<sequence>MTEVYERDLYEMKYAILKSPYHKKVITACADLLEIPPMKMRRLLIENLDMMMLESLGARFDSWMNQVDRNEGVRREIGYDLFTRFIPVISQADLDKSLREVTDNPDDPENVRVILRRLLFGEISS</sequence>